<reference evidence="2 3" key="1">
    <citation type="submission" date="2023-03" db="EMBL/GenBank/DDBJ databases">
        <title>Bacillus Genome Sequencing.</title>
        <authorList>
            <person name="Dunlap C."/>
        </authorList>
    </citation>
    <scope>NUCLEOTIDE SEQUENCE [LARGE SCALE GENOMIC DNA]</scope>
    <source>
        <strain evidence="2 3">B-23453</strain>
    </source>
</reference>
<evidence type="ECO:0000313" key="2">
    <source>
        <dbReference type="EMBL" id="MED1204503.1"/>
    </source>
</evidence>
<evidence type="ECO:0000256" key="1">
    <source>
        <dbReference type="SAM" id="MobiDB-lite"/>
    </source>
</evidence>
<organism evidence="2 3">
    <name type="scientific">Heyndrickxia acidicola</name>
    <dbReference type="NCBI Taxonomy" id="209389"/>
    <lineage>
        <taxon>Bacteria</taxon>
        <taxon>Bacillati</taxon>
        <taxon>Bacillota</taxon>
        <taxon>Bacilli</taxon>
        <taxon>Bacillales</taxon>
        <taxon>Bacillaceae</taxon>
        <taxon>Heyndrickxia</taxon>
    </lineage>
</organism>
<protein>
    <submittedName>
        <fullName evidence="2">Uncharacterized protein</fullName>
    </submittedName>
</protein>
<proteinExistence type="predicted"/>
<evidence type="ECO:0000313" key="3">
    <source>
        <dbReference type="Proteomes" id="UP001341444"/>
    </source>
</evidence>
<feature type="region of interest" description="Disordered" evidence="1">
    <location>
        <begin position="29"/>
        <end position="76"/>
    </location>
</feature>
<dbReference type="RefSeq" id="WP_066266460.1">
    <property type="nucleotide sequence ID" value="NZ_JARMAB010000023.1"/>
</dbReference>
<dbReference type="Proteomes" id="UP001341444">
    <property type="component" value="Unassembled WGS sequence"/>
</dbReference>
<comment type="caution">
    <text evidence="2">The sequence shown here is derived from an EMBL/GenBank/DDBJ whole genome shotgun (WGS) entry which is preliminary data.</text>
</comment>
<accession>A0ABU6MIK3</accession>
<dbReference type="EMBL" id="JARMAB010000023">
    <property type="protein sequence ID" value="MED1204503.1"/>
    <property type="molecule type" value="Genomic_DNA"/>
</dbReference>
<keyword evidence="3" id="KW-1185">Reference proteome</keyword>
<sequence length="76" mass="8453">MKGKSASRKDGSTSNVYLKAKCRIEHNVDWSGRHETPAGSAGLRETPQELATRLPATRGKRVPEAKINQQEGWKHI</sequence>
<name>A0ABU6MIK3_9BACI</name>
<gene>
    <name evidence="2" type="ORF">P4T90_15750</name>
</gene>
<feature type="compositionally biased region" description="Polar residues" evidence="1">
    <location>
        <begin position="67"/>
        <end position="76"/>
    </location>
</feature>